<feature type="transmembrane region" description="Helical" evidence="11">
    <location>
        <begin position="272"/>
        <end position="289"/>
    </location>
</feature>
<keyword evidence="14" id="KW-1185">Reference proteome</keyword>
<dbReference type="PANTHER" id="PTHR30561">
    <property type="entry name" value="SMR FAMILY PROTON-DEPENDENT DRUG EFFLUX TRANSPORTER SUGE"/>
    <property type="match status" value="1"/>
</dbReference>
<keyword evidence="5" id="KW-0441">Lipid A biosynthesis</keyword>
<keyword evidence="2" id="KW-1003">Cell membrane</keyword>
<evidence type="ECO:0000313" key="13">
    <source>
        <dbReference type="EMBL" id="GAO39116.1"/>
    </source>
</evidence>
<feature type="transmembrane region" description="Helical" evidence="11">
    <location>
        <begin position="93"/>
        <end position="114"/>
    </location>
</feature>
<dbReference type="OrthoDB" id="9783707at2"/>
<feature type="transmembrane region" description="Helical" evidence="11">
    <location>
        <begin position="35"/>
        <end position="54"/>
    </location>
</feature>
<dbReference type="Proteomes" id="UP000033202">
    <property type="component" value="Unassembled WGS sequence"/>
</dbReference>
<dbReference type="SUPFAM" id="SSF103481">
    <property type="entry name" value="Multidrug resistance efflux transporter EmrE"/>
    <property type="match status" value="2"/>
</dbReference>
<evidence type="ECO:0000256" key="6">
    <source>
        <dbReference type="ARBA" id="ARBA00022692"/>
    </source>
</evidence>
<accession>A0A0E9MNW7</accession>
<dbReference type="Pfam" id="PF00892">
    <property type="entry name" value="EamA"/>
    <property type="match status" value="1"/>
</dbReference>
<dbReference type="InterPro" id="IPR037185">
    <property type="entry name" value="EmrE-like"/>
</dbReference>
<gene>
    <name evidence="13" type="ORF">SCH01S_25_00970</name>
</gene>
<dbReference type="STRING" id="1219043.SCH01S_25_00970"/>
<comment type="caution">
    <text evidence="13">The sequence shown here is derived from an EMBL/GenBank/DDBJ whole genome shotgun (WGS) entry which is preliminary data.</text>
</comment>
<feature type="domain" description="EamA" evidence="12">
    <location>
        <begin position="7"/>
        <end position="137"/>
    </location>
</feature>
<evidence type="ECO:0000256" key="10">
    <source>
        <dbReference type="ARBA" id="ARBA00023136"/>
    </source>
</evidence>
<name>A0A0E9MNW7_9SPHN</name>
<proteinExistence type="predicted"/>
<reference evidence="13 14" key="1">
    <citation type="submission" date="2015-04" db="EMBL/GenBank/DDBJ databases">
        <title>Whole genome shotgun sequence of Sphingomonas changbaiensis NBRC 104936.</title>
        <authorList>
            <person name="Katano-Makiyama Y."/>
            <person name="Hosoyama A."/>
            <person name="Hashimoto M."/>
            <person name="Noguchi M."/>
            <person name="Tsuchikane K."/>
            <person name="Ohji S."/>
            <person name="Yamazoe A."/>
            <person name="Ichikawa N."/>
            <person name="Kimura A."/>
            <person name="Fujita N."/>
        </authorList>
    </citation>
    <scope>NUCLEOTIDE SEQUENCE [LARGE SCALE GENOMIC DNA]</scope>
    <source>
        <strain evidence="13 14">NBRC 104936</strain>
    </source>
</reference>
<keyword evidence="10 11" id="KW-0472">Membrane</keyword>
<keyword evidence="8 11" id="KW-1133">Transmembrane helix</keyword>
<dbReference type="EMBL" id="BBWU01000025">
    <property type="protein sequence ID" value="GAO39116.1"/>
    <property type="molecule type" value="Genomic_DNA"/>
</dbReference>
<evidence type="ECO:0000256" key="1">
    <source>
        <dbReference type="ARBA" id="ARBA00004651"/>
    </source>
</evidence>
<evidence type="ECO:0000256" key="2">
    <source>
        <dbReference type="ARBA" id="ARBA00022475"/>
    </source>
</evidence>
<dbReference type="GO" id="GO:0022857">
    <property type="term" value="F:transmembrane transporter activity"/>
    <property type="evidence" value="ECO:0007669"/>
    <property type="project" value="InterPro"/>
</dbReference>
<dbReference type="AlphaFoldDB" id="A0A0E9MNW7"/>
<keyword evidence="7" id="KW-0448">Lipopolysaccharide biosynthesis</keyword>
<evidence type="ECO:0000256" key="9">
    <source>
        <dbReference type="ARBA" id="ARBA00023098"/>
    </source>
</evidence>
<evidence type="ECO:0000256" key="8">
    <source>
        <dbReference type="ARBA" id="ARBA00022989"/>
    </source>
</evidence>
<sequence>MPLASFALVILAAICHATWNLLAKRAADAGAAFIFAYNLVACIAYAPWAIWLIAKGALPIGAPVFGCLLASGLIHLAYSLALQRGYQLADLSVVYPVARGTGPMLSAIGAFLLLGEHVTYFRAAGLIAVVIGIALIATDGRLAAFHRPAARDGVRWGGATGGLIAGYTLVDAYGVKALLIPPVVLDWCSNTLRFFLLLPAVLRNRAAAVAAMRGHWPLAIAVGLLSPFGYILVLGALSLGAPVSIVAPAREMSMMIGALFGMLILHERVGAPRLAGCAVLLGGVLLLGGS</sequence>
<feature type="transmembrane region" description="Helical" evidence="11">
    <location>
        <begin position="120"/>
        <end position="138"/>
    </location>
</feature>
<evidence type="ECO:0000313" key="14">
    <source>
        <dbReference type="Proteomes" id="UP000033202"/>
    </source>
</evidence>
<evidence type="ECO:0000256" key="7">
    <source>
        <dbReference type="ARBA" id="ARBA00022985"/>
    </source>
</evidence>
<organism evidence="13 14">
    <name type="scientific">Sphingomonas changbaiensis NBRC 104936</name>
    <dbReference type="NCBI Taxonomy" id="1219043"/>
    <lineage>
        <taxon>Bacteria</taxon>
        <taxon>Pseudomonadati</taxon>
        <taxon>Pseudomonadota</taxon>
        <taxon>Alphaproteobacteria</taxon>
        <taxon>Sphingomonadales</taxon>
        <taxon>Sphingomonadaceae</taxon>
        <taxon>Sphingomonas</taxon>
    </lineage>
</organism>
<keyword evidence="3" id="KW-0444">Lipid biosynthesis</keyword>
<feature type="transmembrane region" description="Helical" evidence="11">
    <location>
        <begin position="6"/>
        <end position="23"/>
    </location>
</feature>
<keyword evidence="4" id="KW-0997">Cell inner membrane</keyword>
<evidence type="ECO:0000256" key="11">
    <source>
        <dbReference type="SAM" id="Phobius"/>
    </source>
</evidence>
<dbReference type="RefSeq" id="WP_046347939.1">
    <property type="nucleotide sequence ID" value="NZ_BBWU01000025.1"/>
</dbReference>
<keyword evidence="9" id="KW-0443">Lipid metabolism</keyword>
<dbReference type="InterPro" id="IPR000620">
    <property type="entry name" value="EamA_dom"/>
</dbReference>
<dbReference type="GO" id="GO:0009103">
    <property type="term" value="P:lipopolysaccharide biosynthetic process"/>
    <property type="evidence" value="ECO:0007669"/>
    <property type="project" value="UniProtKB-KW"/>
</dbReference>
<protein>
    <recommendedName>
        <fullName evidence="12">EamA domain-containing protein</fullName>
    </recommendedName>
</protein>
<evidence type="ECO:0000256" key="5">
    <source>
        <dbReference type="ARBA" id="ARBA00022556"/>
    </source>
</evidence>
<dbReference type="Gene3D" id="1.10.3730.20">
    <property type="match status" value="2"/>
</dbReference>
<evidence type="ECO:0000256" key="4">
    <source>
        <dbReference type="ARBA" id="ARBA00022519"/>
    </source>
</evidence>
<comment type="subcellular location">
    <subcellularLocation>
        <location evidence="1">Cell membrane</location>
        <topology evidence="1">Multi-pass membrane protein</topology>
    </subcellularLocation>
</comment>
<dbReference type="PANTHER" id="PTHR30561:SF9">
    <property type="entry name" value="4-AMINO-4-DEOXY-L-ARABINOSE-PHOSPHOUNDECAPRENOL FLIPPASE SUBUNIT ARNF-RELATED"/>
    <property type="match status" value="1"/>
</dbReference>
<dbReference type="GO" id="GO:0009245">
    <property type="term" value="P:lipid A biosynthetic process"/>
    <property type="evidence" value="ECO:0007669"/>
    <property type="project" value="UniProtKB-KW"/>
</dbReference>
<keyword evidence="6 11" id="KW-0812">Transmembrane</keyword>
<dbReference type="GO" id="GO:0005886">
    <property type="term" value="C:plasma membrane"/>
    <property type="evidence" value="ECO:0007669"/>
    <property type="project" value="UniProtKB-SubCell"/>
</dbReference>
<dbReference type="InterPro" id="IPR000390">
    <property type="entry name" value="Small_drug/metabolite_transptr"/>
</dbReference>
<evidence type="ECO:0000256" key="3">
    <source>
        <dbReference type="ARBA" id="ARBA00022516"/>
    </source>
</evidence>
<feature type="transmembrane region" description="Helical" evidence="11">
    <location>
        <begin position="60"/>
        <end position="81"/>
    </location>
</feature>
<feature type="transmembrane region" description="Helical" evidence="11">
    <location>
        <begin position="218"/>
        <end position="239"/>
    </location>
</feature>
<evidence type="ECO:0000259" key="12">
    <source>
        <dbReference type="Pfam" id="PF00892"/>
    </source>
</evidence>